<evidence type="ECO:0000256" key="4">
    <source>
        <dbReference type="ARBA" id="ARBA00010223"/>
    </source>
</evidence>
<dbReference type="GO" id="GO:0008495">
    <property type="term" value="F:protoheme IX farnesyltransferase activity"/>
    <property type="evidence" value="ECO:0007669"/>
    <property type="project" value="UniProtKB-UniRule"/>
</dbReference>
<comment type="catalytic activity">
    <reaction evidence="10 11">
        <text>heme b + (2E,6E)-farnesyl diphosphate + H2O = Fe(II)-heme o + diphosphate</text>
        <dbReference type="Rhea" id="RHEA:28070"/>
        <dbReference type="ChEBI" id="CHEBI:15377"/>
        <dbReference type="ChEBI" id="CHEBI:33019"/>
        <dbReference type="ChEBI" id="CHEBI:60344"/>
        <dbReference type="ChEBI" id="CHEBI:60530"/>
        <dbReference type="ChEBI" id="CHEBI:175763"/>
        <dbReference type="EC" id="2.5.1.141"/>
    </reaction>
</comment>
<proteinExistence type="inferred from homology"/>
<dbReference type="InterPro" id="IPR000537">
    <property type="entry name" value="UbiA_prenyltransferase"/>
</dbReference>
<comment type="pathway">
    <text evidence="3 11">Porphyrin-containing compound metabolism; heme O biosynthesis; heme O from protoheme: step 1/1.</text>
</comment>
<protein>
    <recommendedName>
        <fullName evidence="11">Protoheme IX farnesyltransferase</fullName>
        <ecNumber evidence="11">2.5.1.141</ecNumber>
    </recommendedName>
    <alternativeName>
        <fullName evidence="11">Heme B farnesyltransferase</fullName>
    </alternativeName>
    <alternativeName>
        <fullName evidence="11">Heme O synthase</fullName>
    </alternativeName>
</protein>
<organism evidence="12">
    <name type="scientific">uncultured marine thaumarchaeote AD1000_11_E10</name>
    <dbReference type="NCBI Taxonomy" id="1455890"/>
    <lineage>
        <taxon>Archaea</taxon>
        <taxon>Nitrososphaerota</taxon>
        <taxon>environmental samples</taxon>
    </lineage>
</organism>
<feature type="transmembrane region" description="Helical" evidence="11">
    <location>
        <begin position="17"/>
        <end position="39"/>
    </location>
</feature>
<dbReference type="UniPathway" id="UPA00834">
    <property type="reaction ID" value="UER00712"/>
</dbReference>
<dbReference type="AlphaFoldDB" id="A0A075FP36"/>
<comment type="function">
    <text evidence="1 11">Converts heme B (protoheme IX) to heme O by substitution of the vinyl group on carbon 2 of heme B porphyrin ring with a hydroxyethyl farnesyl side group.</text>
</comment>
<comment type="subcellular location">
    <subcellularLocation>
        <location evidence="2 11">Cell membrane</location>
        <topology evidence="2 11">Multi-pass membrane protein</topology>
    </subcellularLocation>
</comment>
<name>A0A075FP36_9ARCH</name>
<dbReference type="EC" id="2.5.1.141" evidence="11"/>
<feature type="transmembrane region" description="Helical" evidence="11">
    <location>
        <begin position="214"/>
        <end position="235"/>
    </location>
</feature>
<evidence type="ECO:0000256" key="2">
    <source>
        <dbReference type="ARBA" id="ARBA00004651"/>
    </source>
</evidence>
<keyword evidence="8 11" id="KW-0350">Heme biosynthesis</keyword>
<sequence length="269" mass="29382">MIRAGGISGEFSIQTEIIILVILSVTCGTAGAEAISNYIDRDIDAIMKRTKNRPIPSGRIKASNSLIFGIILSIIAVSGTYAIDTINNSTMPIVTFLMLFGLFDYVIVYSAYLKRKNFTNIILGGFSGAMPALIGYTAVSKIITVEGLLISALVFIWIPAHIWSLSLRFKEDYSKADIPMLPIIVDLKTSIRLIALSSIILIIFSLMIYQIGIIYLIAAVISGAIVLVASIRLLIEPSQEKAWTLFKISSPYLAVLFVAMILDVIINSL</sequence>
<dbReference type="CDD" id="cd13957">
    <property type="entry name" value="PT_UbiA_Cox10"/>
    <property type="match status" value="1"/>
</dbReference>
<feature type="transmembrane region" description="Helical" evidence="11">
    <location>
        <begin position="89"/>
        <end position="109"/>
    </location>
</feature>
<dbReference type="InterPro" id="IPR044878">
    <property type="entry name" value="UbiA_sf"/>
</dbReference>
<reference evidence="12" key="1">
    <citation type="journal article" date="2014" name="Genome Biol. Evol.">
        <title>Pangenome evidence for extensive interdomain horizontal transfer affecting lineage core and shell genes in uncultured planktonic thaumarchaeota and euryarchaeota.</title>
        <authorList>
            <person name="Deschamps P."/>
            <person name="Zivanovic Y."/>
            <person name="Moreira D."/>
            <person name="Rodriguez-Valera F."/>
            <person name="Lopez-Garcia P."/>
        </authorList>
    </citation>
    <scope>NUCLEOTIDE SEQUENCE</scope>
</reference>
<evidence type="ECO:0000256" key="9">
    <source>
        <dbReference type="ARBA" id="ARBA00023136"/>
    </source>
</evidence>
<keyword evidence="6 11" id="KW-0812">Transmembrane</keyword>
<dbReference type="PANTHER" id="PTHR43448">
    <property type="entry name" value="PROTOHEME IX FARNESYLTRANSFERASE, MITOCHONDRIAL"/>
    <property type="match status" value="1"/>
</dbReference>
<evidence type="ECO:0000256" key="6">
    <source>
        <dbReference type="ARBA" id="ARBA00022692"/>
    </source>
</evidence>
<dbReference type="Gene3D" id="1.10.357.140">
    <property type="entry name" value="UbiA prenyltransferase"/>
    <property type="match status" value="1"/>
</dbReference>
<feature type="transmembrane region" description="Helical" evidence="11">
    <location>
        <begin position="60"/>
        <end position="83"/>
    </location>
</feature>
<evidence type="ECO:0000256" key="3">
    <source>
        <dbReference type="ARBA" id="ARBA00004919"/>
    </source>
</evidence>
<dbReference type="GO" id="GO:0048034">
    <property type="term" value="P:heme O biosynthetic process"/>
    <property type="evidence" value="ECO:0007669"/>
    <property type="project" value="UniProtKB-UniRule"/>
</dbReference>
<comment type="similarity">
    <text evidence="4">In the C-terminal section; belongs to the UbiA prenyltransferase family. Protoheme IX farnesyltransferase subfamily.</text>
</comment>
<dbReference type="PANTHER" id="PTHR43448:SF2">
    <property type="entry name" value="PROTOHEME IX FARNESYLTRANSFERASE, MITOCHONDRIAL"/>
    <property type="match status" value="1"/>
</dbReference>
<evidence type="ECO:0000256" key="8">
    <source>
        <dbReference type="ARBA" id="ARBA00023133"/>
    </source>
</evidence>
<dbReference type="EMBL" id="KF900338">
    <property type="protein sequence ID" value="AIE91437.1"/>
    <property type="molecule type" value="Genomic_DNA"/>
</dbReference>
<dbReference type="NCBIfam" id="TIGR01473">
    <property type="entry name" value="cyoE_ctaB"/>
    <property type="match status" value="1"/>
</dbReference>
<evidence type="ECO:0000256" key="11">
    <source>
        <dbReference type="HAMAP-Rule" id="MF_00154"/>
    </source>
</evidence>
<keyword evidence="11" id="KW-1003">Cell membrane</keyword>
<feature type="transmembrane region" description="Helical" evidence="11">
    <location>
        <begin position="242"/>
        <end position="266"/>
    </location>
</feature>
<accession>A0A075FP36</accession>
<dbReference type="InterPro" id="IPR006369">
    <property type="entry name" value="Protohaem_IX_farnesylTrfase"/>
</dbReference>
<evidence type="ECO:0000256" key="7">
    <source>
        <dbReference type="ARBA" id="ARBA00022989"/>
    </source>
</evidence>
<keyword evidence="5 11" id="KW-0808">Transferase</keyword>
<comment type="miscellaneous">
    <text evidence="11">Carbon 2 of the heme B porphyrin ring is defined according to the Fischer nomenclature.</text>
</comment>
<evidence type="ECO:0000256" key="5">
    <source>
        <dbReference type="ARBA" id="ARBA00022679"/>
    </source>
</evidence>
<evidence type="ECO:0000256" key="10">
    <source>
        <dbReference type="ARBA" id="ARBA00047690"/>
    </source>
</evidence>
<dbReference type="Pfam" id="PF01040">
    <property type="entry name" value="UbiA"/>
    <property type="match status" value="1"/>
</dbReference>
<dbReference type="GO" id="GO:0005886">
    <property type="term" value="C:plasma membrane"/>
    <property type="evidence" value="ECO:0007669"/>
    <property type="project" value="UniProtKB-SubCell"/>
</dbReference>
<gene>
    <name evidence="12" type="primary">cyoE</name>
    <name evidence="11" type="synonym">ctaB</name>
</gene>
<evidence type="ECO:0000256" key="1">
    <source>
        <dbReference type="ARBA" id="ARBA00004019"/>
    </source>
</evidence>
<keyword evidence="9 11" id="KW-0472">Membrane</keyword>
<evidence type="ECO:0000313" key="12">
    <source>
        <dbReference type="EMBL" id="AIE91437.1"/>
    </source>
</evidence>
<comment type="similarity">
    <text evidence="11">Belongs to the UbiA prenyltransferase family. Protoheme IX farnesyltransferase subfamily.</text>
</comment>
<dbReference type="HAMAP" id="MF_00154">
    <property type="entry name" value="CyoE_CtaB"/>
    <property type="match status" value="1"/>
</dbReference>
<keyword evidence="7 11" id="KW-1133">Transmembrane helix</keyword>
<feature type="transmembrane region" description="Helical" evidence="11">
    <location>
        <begin position="121"/>
        <end position="143"/>
    </location>
</feature>
<feature type="transmembrane region" description="Helical" evidence="11">
    <location>
        <begin position="149"/>
        <end position="169"/>
    </location>
</feature>
<feature type="transmembrane region" description="Helical" evidence="11">
    <location>
        <begin position="190"/>
        <end position="208"/>
    </location>
</feature>